<dbReference type="EMBL" id="HBUF01351841">
    <property type="protein sequence ID" value="CAG6714481.1"/>
    <property type="molecule type" value="Transcribed_RNA"/>
</dbReference>
<name>A0A8D8V0D1_9HEMI</name>
<dbReference type="SUPFAM" id="SSF81383">
    <property type="entry name" value="F-box domain"/>
    <property type="match status" value="1"/>
</dbReference>
<evidence type="ECO:0000256" key="1">
    <source>
        <dbReference type="SAM" id="MobiDB-lite"/>
    </source>
</evidence>
<dbReference type="InterPro" id="IPR036047">
    <property type="entry name" value="F-box-like_dom_sf"/>
</dbReference>
<reference evidence="3" key="1">
    <citation type="submission" date="2021-05" db="EMBL/GenBank/DDBJ databases">
        <authorList>
            <person name="Alioto T."/>
            <person name="Alioto T."/>
            <person name="Gomez Garrido J."/>
        </authorList>
    </citation>
    <scope>NUCLEOTIDE SEQUENCE</scope>
</reference>
<evidence type="ECO:0000259" key="2">
    <source>
        <dbReference type="Pfam" id="PF00646"/>
    </source>
</evidence>
<dbReference type="AlphaFoldDB" id="A0A8D8V0D1"/>
<dbReference type="PANTHER" id="PTHR20872">
    <property type="match status" value="1"/>
</dbReference>
<sequence length="494" mass="57590">MASTSYKSHGHLTRDEEPGVPTPAGAWSEKEEDIDESIYRGDWANLPELILEQVYRPLNMSQRYMASLVCQNWYYAFHLPKSWHTFVFDDHTLTRRKYNYYSGWTHMLDHLRTQLCLATVGKHIKVLIFAPETNFYNLYEFMSMISYYAETKHHELLSGLGSKVHTLRYTFPCSHATRDEDARLYGTGGKLLETLKRLMNSLPSLRHLELVDLMLDSFEAVHLLDDVCFNLCTQMERLTIINATKYYCPLLHLTTFVNLKVLVVSPQNIGDDVIATLADSNLADLHIVQNRYTPVDVVPVSRQVWKRCKFRVHLGVSSRREKSLLIQEGARVASIVYVSPQIKLQADSISRLIEQYKTTLQVLGHCCLPRYHQPKSFHDRMDSWLLLLCRQAPNLDTLMIRERISTATCLLIAHARPTLSRLYIRRNAVILRCDWSYNPEWDDEFYDWLKTTSQSYEETEKQIGILLKQARWKMMCDKEYKSIRQGFVGFGRTP</sequence>
<dbReference type="Pfam" id="PF00646">
    <property type="entry name" value="F-box"/>
    <property type="match status" value="1"/>
</dbReference>
<dbReference type="EMBL" id="HBUF01351842">
    <property type="protein sequence ID" value="CAG6714482.1"/>
    <property type="molecule type" value="Transcribed_RNA"/>
</dbReference>
<dbReference type="InterPro" id="IPR032675">
    <property type="entry name" value="LRR_dom_sf"/>
</dbReference>
<dbReference type="PANTHER" id="PTHR20872:SF1">
    <property type="entry name" value="F-BOX DOMAIN-CONTAINING PROTEIN"/>
    <property type="match status" value="1"/>
</dbReference>
<organism evidence="3">
    <name type="scientific">Cacopsylla melanoneura</name>
    <dbReference type="NCBI Taxonomy" id="428564"/>
    <lineage>
        <taxon>Eukaryota</taxon>
        <taxon>Metazoa</taxon>
        <taxon>Ecdysozoa</taxon>
        <taxon>Arthropoda</taxon>
        <taxon>Hexapoda</taxon>
        <taxon>Insecta</taxon>
        <taxon>Pterygota</taxon>
        <taxon>Neoptera</taxon>
        <taxon>Paraneoptera</taxon>
        <taxon>Hemiptera</taxon>
        <taxon>Sternorrhyncha</taxon>
        <taxon>Psylloidea</taxon>
        <taxon>Psyllidae</taxon>
        <taxon>Psyllinae</taxon>
        <taxon>Cacopsylla</taxon>
    </lineage>
</organism>
<feature type="region of interest" description="Disordered" evidence="1">
    <location>
        <begin position="1"/>
        <end position="27"/>
    </location>
</feature>
<feature type="domain" description="F-box" evidence="2">
    <location>
        <begin position="43"/>
        <end position="84"/>
    </location>
</feature>
<protein>
    <recommendedName>
        <fullName evidence="2">F-box domain-containing protein</fullName>
    </recommendedName>
</protein>
<dbReference type="SUPFAM" id="SSF52047">
    <property type="entry name" value="RNI-like"/>
    <property type="match status" value="1"/>
</dbReference>
<proteinExistence type="predicted"/>
<dbReference type="Gene3D" id="3.80.10.10">
    <property type="entry name" value="Ribonuclease Inhibitor"/>
    <property type="match status" value="1"/>
</dbReference>
<dbReference type="Gene3D" id="1.20.1280.50">
    <property type="match status" value="1"/>
</dbReference>
<evidence type="ECO:0000313" key="3">
    <source>
        <dbReference type="EMBL" id="CAG6714481.1"/>
    </source>
</evidence>
<dbReference type="InterPro" id="IPR001810">
    <property type="entry name" value="F-box_dom"/>
</dbReference>
<accession>A0A8D8V0D1</accession>